<dbReference type="AlphaFoldDB" id="A0A1Y3BPS3"/>
<keyword evidence="2" id="KW-0677">Repeat</keyword>
<organism evidence="4 5">
    <name type="scientific">Euroglyphus maynei</name>
    <name type="common">Mayne's house dust mite</name>
    <dbReference type="NCBI Taxonomy" id="6958"/>
    <lineage>
        <taxon>Eukaryota</taxon>
        <taxon>Metazoa</taxon>
        <taxon>Ecdysozoa</taxon>
        <taxon>Arthropoda</taxon>
        <taxon>Chelicerata</taxon>
        <taxon>Arachnida</taxon>
        <taxon>Acari</taxon>
        <taxon>Acariformes</taxon>
        <taxon>Sarcoptiformes</taxon>
        <taxon>Astigmata</taxon>
        <taxon>Psoroptidia</taxon>
        <taxon>Analgoidea</taxon>
        <taxon>Pyroglyphidae</taxon>
        <taxon>Pyroglyphinae</taxon>
        <taxon>Euroglyphus</taxon>
    </lineage>
</organism>
<evidence type="ECO:0000256" key="2">
    <source>
        <dbReference type="ARBA" id="ARBA00022737"/>
    </source>
</evidence>
<evidence type="ECO:0000313" key="4">
    <source>
        <dbReference type="EMBL" id="OTF82782.1"/>
    </source>
</evidence>
<dbReference type="PANTHER" id="PTHR44099">
    <property type="entry name" value="RABCONNECTIN-3B, ISOFORM A"/>
    <property type="match status" value="1"/>
</dbReference>
<reference evidence="4 5" key="1">
    <citation type="submission" date="2017-03" db="EMBL/GenBank/DDBJ databases">
        <title>Genome Survey of Euroglyphus maynei.</title>
        <authorList>
            <person name="Arlian L.G."/>
            <person name="Morgan M.S."/>
            <person name="Rider S.D."/>
        </authorList>
    </citation>
    <scope>NUCLEOTIDE SEQUENCE [LARGE SCALE GENOMIC DNA]</scope>
    <source>
        <strain evidence="4">Arlian Lab</strain>
        <tissue evidence="4">Whole body</tissue>
    </source>
</reference>
<dbReference type="InterPro" id="IPR015943">
    <property type="entry name" value="WD40/YVTN_repeat-like_dom_sf"/>
</dbReference>
<proteinExistence type="predicted"/>
<feature type="repeat" description="WD" evidence="3">
    <location>
        <begin position="96"/>
        <end position="143"/>
    </location>
</feature>
<feature type="repeat" description="WD" evidence="3">
    <location>
        <begin position="192"/>
        <end position="233"/>
    </location>
</feature>
<evidence type="ECO:0000256" key="3">
    <source>
        <dbReference type="PROSITE-ProRule" id="PRU00221"/>
    </source>
</evidence>
<dbReference type="InterPro" id="IPR036322">
    <property type="entry name" value="WD40_repeat_dom_sf"/>
</dbReference>
<dbReference type="PROSITE" id="PS00678">
    <property type="entry name" value="WD_REPEATS_1"/>
    <property type="match status" value="1"/>
</dbReference>
<comment type="caution">
    <text evidence="4">The sequence shown here is derived from an EMBL/GenBank/DDBJ whole genome shotgun (WGS) entry which is preliminary data.</text>
</comment>
<dbReference type="OrthoDB" id="338622at2759"/>
<dbReference type="SMART" id="SM00320">
    <property type="entry name" value="WD40"/>
    <property type="match status" value="4"/>
</dbReference>
<dbReference type="InterPro" id="IPR001680">
    <property type="entry name" value="WD40_rpt"/>
</dbReference>
<dbReference type="Pfam" id="PF00400">
    <property type="entry name" value="WD40"/>
    <property type="match status" value="2"/>
</dbReference>
<feature type="non-terminal residue" evidence="4">
    <location>
        <position position="1"/>
    </location>
</feature>
<dbReference type="Proteomes" id="UP000194236">
    <property type="component" value="Unassembled WGS sequence"/>
</dbReference>
<accession>A0A1Y3BPS3</accession>
<dbReference type="GO" id="GO:0005737">
    <property type="term" value="C:cytoplasm"/>
    <property type="evidence" value="ECO:0007669"/>
    <property type="project" value="TreeGrafter"/>
</dbReference>
<dbReference type="PROSITE" id="PS50082">
    <property type="entry name" value="WD_REPEATS_2"/>
    <property type="match status" value="2"/>
</dbReference>
<evidence type="ECO:0000313" key="5">
    <source>
        <dbReference type="Proteomes" id="UP000194236"/>
    </source>
</evidence>
<dbReference type="InterPro" id="IPR019775">
    <property type="entry name" value="WD40_repeat_CS"/>
</dbReference>
<dbReference type="SUPFAM" id="SSF50978">
    <property type="entry name" value="WD40 repeat-like"/>
    <property type="match status" value="1"/>
</dbReference>
<dbReference type="EMBL" id="MUJZ01006741">
    <property type="protein sequence ID" value="OTF82782.1"/>
    <property type="molecule type" value="Genomic_DNA"/>
</dbReference>
<keyword evidence="5" id="KW-1185">Reference proteome</keyword>
<keyword evidence="1 3" id="KW-0853">WD repeat</keyword>
<dbReference type="Gene3D" id="2.130.10.10">
    <property type="entry name" value="YVTN repeat-like/Quinoprotein amine dehydrogenase"/>
    <property type="match status" value="1"/>
</dbReference>
<protein>
    <submittedName>
        <fullName evidence="4">WD repeat-containing protein 7-like protein</fullName>
    </submittedName>
</protein>
<dbReference type="InterPro" id="IPR049916">
    <property type="entry name" value="WDR72-like"/>
</dbReference>
<dbReference type="PROSITE" id="PS50294">
    <property type="entry name" value="WD_REPEATS_REGION"/>
    <property type="match status" value="1"/>
</dbReference>
<name>A0A1Y3BPS3_EURMA</name>
<evidence type="ECO:0000256" key="1">
    <source>
        <dbReference type="ARBA" id="ARBA00022574"/>
    </source>
</evidence>
<gene>
    <name evidence="4" type="ORF">BLA29_003820</name>
</gene>
<sequence>QSVTEIEPNVSNSLTAAWKELKNLPCGIIDTLLQKIDDHPNNYKITASVYIPALDRLVCGREDGSIIIVSGNQTIMLQLLLGRHLAYEDWPHHQVLCGHSGRVNTLLYPHHLEERYEASHLVSGGVDFSVCLWDIFNGSLLHRFPVHAGEITQLFAPPKDCNPRILNCVCSVASDHSVALLSLKERRCLMLASRHLFPITTIKWRASDDFLVVGCIDGSVYLWQMETGHLDRVLHGMSAEEVLNACDGASMNTVGDRFVNPAVHLFRGLRHRNLAAIRQAAVRGLHNISEHLQKQRQDVIDASIRSRTNPLLIQGLRTNPKDQESHILFFDVEALIVQLLSEEYDLLSPNTMESTGLTSNNEYKRFSELACSTESNKLSGNLNTNKI</sequence>
<dbReference type="PANTHER" id="PTHR44099:SF4">
    <property type="entry name" value="RABCONNECTIN-3B, ISOFORM A"/>
    <property type="match status" value="1"/>
</dbReference>